<dbReference type="EMBL" id="CM047740">
    <property type="protein sequence ID" value="KAJ0041381.1"/>
    <property type="molecule type" value="Genomic_DNA"/>
</dbReference>
<dbReference type="Proteomes" id="UP001163603">
    <property type="component" value="Chromosome 5"/>
</dbReference>
<protein>
    <submittedName>
        <fullName evidence="1">Uncharacterized protein</fullName>
    </submittedName>
</protein>
<keyword evidence="2" id="KW-1185">Reference proteome</keyword>
<name>A0ACC0YUU8_9ROSI</name>
<reference evidence="2" key="1">
    <citation type="journal article" date="2023" name="G3 (Bethesda)">
        <title>Genome assembly and association tests identify interacting loci associated with vigor, precocity, and sex in interspecific pistachio rootstocks.</title>
        <authorList>
            <person name="Palmer W."/>
            <person name="Jacygrad E."/>
            <person name="Sagayaradj S."/>
            <person name="Cavanaugh K."/>
            <person name="Han R."/>
            <person name="Bertier L."/>
            <person name="Beede B."/>
            <person name="Kafkas S."/>
            <person name="Golino D."/>
            <person name="Preece J."/>
            <person name="Michelmore R."/>
        </authorList>
    </citation>
    <scope>NUCLEOTIDE SEQUENCE [LARGE SCALE GENOMIC DNA]</scope>
</reference>
<accession>A0ACC0YUU8</accession>
<gene>
    <name evidence="1" type="ORF">Pint_28610</name>
</gene>
<evidence type="ECO:0000313" key="2">
    <source>
        <dbReference type="Proteomes" id="UP001163603"/>
    </source>
</evidence>
<evidence type="ECO:0000313" key="1">
    <source>
        <dbReference type="EMBL" id="KAJ0041381.1"/>
    </source>
</evidence>
<sequence>MDEERRHWMKPNWTLLPLHILSKIGERLESFDDHLRFRYAEKFSFLAIHNESPDIFRAGDDDNRGKLVGWKEGNEELTVLDVDVHDVVDVIYHDNKFYAQCLSGPTLGFDAKTLEIVQVTHKKDSLLYDTLRTSQTGFVQADFILLTKDFADEITGLLLGGLFRISVKLSFVK</sequence>
<comment type="caution">
    <text evidence="1">The sequence shown here is derived from an EMBL/GenBank/DDBJ whole genome shotgun (WGS) entry which is preliminary data.</text>
</comment>
<organism evidence="1 2">
    <name type="scientific">Pistacia integerrima</name>
    <dbReference type="NCBI Taxonomy" id="434235"/>
    <lineage>
        <taxon>Eukaryota</taxon>
        <taxon>Viridiplantae</taxon>
        <taxon>Streptophyta</taxon>
        <taxon>Embryophyta</taxon>
        <taxon>Tracheophyta</taxon>
        <taxon>Spermatophyta</taxon>
        <taxon>Magnoliopsida</taxon>
        <taxon>eudicotyledons</taxon>
        <taxon>Gunneridae</taxon>
        <taxon>Pentapetalae</taxon>
        <taxon>rosids</taxon>
        <taxon>malvids</taxon>
        <taxon>Sapindales</taxon>
        <taxon>Anacardiaceae</taxon>
        <taxon>Pistacia</taxon>
    </lineage>
</organism>
<proteinExistence type="predicted"/>